<accession>A0A2U2MZ77</accession>
<keyword evidence="6" id="KW-1003">Cell membrane</keyword>
<feature type="compositionally biased region" description="Acidic residues" evidence="13">
    <location>
        <begin position="355"/>
        <end position="367"/>
    </location>
</feature>
<comment type="caution">
    <text evidence="17">The sequence shown here is derived from an EMBL/GenBank/DDBJ whole genome shotgun (WGS) entry which is preliminary data.</text>
</comment>
<keyword evidence="8 14" id="KW-1133">Transmembrane helix</keyword>
<evidence type="ECO:0000256" key="3">
    <source>
        <dbReference type="ARBA" id="ARBA00004651"/>
    </source>
</evidence>
<evidence type="ECO:0000256" key="2">
    <source>
        <dbReference type="ARBA" id="ARBA00004117"/>
    </source>
</evidence>
<feature type="compositionally biased region" description="Polar residues" evidence="13">
    <location>
        <begin position="530"/>
        <end position="548"/>
    </location>
</feature>
<proteinExistence type="inferred from homology"/>
<dbReference type="PIRSF" id="PIRSF004862">
    <property type="entry name" value="FliF"/>
    <property type="match status" value="1"/>
</dbReference>
<dbReference type="Pfam" id="PF01514">
    <property type="entry name" value="YscJ_FliF"/>
    <property type="match status" value="1"/>
</dbReference>
<keyword evidence="9 14" id="KW-0472">Membrane</keyword>
<keyword evidence="10 12" id="KW-0975">Bacterial flagellum</keyword>
<keyword evidence="17" id="KW-0966">Cell projection</keyword>
<evidence type="ECO:0000313" key="17">
    <source>
        <dbReference type="EMBL" id="PWG62295.1"/>
    </source>
</evidence>
<organism evidence="17 18">
    <name type="scientific">Sediminicurvatus halobius</name>
    <dbReference type="NCBI Taxonomy" id="2182432"/>
    <lineage>
        <taxon>Bacteria</taxon>
        <taxon>Pseudomonadati</taxon>
        <taxon>Pseudomonadota</taxon>
        <taxon>Gammaproteobacteria</taxon>
        <taxon>Chromatiales</taxon>
        <taxon>Ectothiorhodospiraceae</taxon>
        <taxon>Sediminicurvatus</taxon>
    </lineage>
</organism>
<evidence type="ECO:0000256" key="12">
    <source>
        <dbReference type="PIRNR" id="PIRNR004862"/>
    </source>
</evidence>
<feature type="transmembrane region" description="Helical" evidence="14">
    <location>
        <begin position="44"/>
        <end position="64"/>
    </location>
</feature>
<evidence type="ECO:0000259" key="16">
    <source>
        <dbReference type="Pfam" id="PF08345"/>
    </source>
</evidence>
<dbReference type="PANTHER" id="PTHR30046">
    <property type="entry name" value="FLAGELLAR M-RING PROTEIN"/>
    <property type="match status" value="1"/>
</dbReference>
<keyword evidence="18" id="KW-1185">Reference proteome</keyword>
<comment type="similarity">
    <text evidence="4 12">Belongs to the FliF family.</text>
</comment>
<dbReference type="NCBIfam" id="TIGR00206">
    <property type="entry name" value="fliF"/>
    <property type="match status" value="1"/>
</dbReference>
<dbReference type="InterPro" id="IPR013556">
    <property type="entry name" value="Flag_M-ring_C"/>
</dbReference>
<feature type="region of interest" description="Disordered" evidence="13">
    <location>
        <begin position="514"/>
        <end position="555"/>
    </location>
</feature>
<feature type="transmembrane region" description="Helical" evidence="14">
    <location>
        <begin position="478"/>
        <end position="497"/>
    </location>
</feature>
<evidence type="ECO:0000256" key="6">
    <source>
        <dbReference type="ARBA" id="ARBA00022475"/>
    </source>
</evidence>
<dbReference type="OrthoDB" id="8554211at2"/>
<dbReference type="PANTHER" id="PTHR30046:SF0">
    <property type="entry name" value="FLAGELLAR M-RING PROTEIN"/>
    <property type="match status" value="1"/>
</dbReference>
<dbReference type="InterPro" id="IPR006182">
    <property type="entry name" value="FliF_N_dom"/>
</dbReference>
<dbReference type="GO" id="GO:0005886">
    <property type="term" value="C:plasma membrane"/>
    <property type="evidence" value="ECO:0007669"/>
    <property type="project" value="UniProtKB-SubCell"/>
</dbReference>
<feature type="domain" description="Flagellar M-ring C-terminal" evidence="16">
    <location>
        <begin position="272"/>
        <end position="453"/>
    </location>
</feature>
<dbReference type="AlphaFoldDB" id="A0A2U2MZ77"/>
<evidence type="ECO:0000256" key="14">
    <source>
        <dbReference type="SAM" id="Phobius"/>
    </source>
</evidence>
<protein>
    <recommendedName>
        <fullName evidence="5 12">Flagellar M-ring protein</fullName>
    </recommendedName>
</protein>
<sequence length="581" mass="61865">MAQSAQAMTQGSAAGAMGGGGMPEQGRLGALIAEYLGPNALRQLGLIIGLAAAVAAGVGLFLWAQEPVHRALFADLPAEDVAAVQQALDGAGIPYRNGPGGSIEVPAGQLDQARLMLAEQGLPNAGGVGFESLRQDQGFGTSRFMENARFQRALETELARTITSLDAVGEARVHLAIPERSVFLRDRQAPRASVTVGLHQGRSLSDRQVNAIAQMVASAVPDLALENVAVVDQRGRLLTDMGGDEGMQGSGEQLAMRQRIEDAYARRIQDLLTPIVGEGNVRAEVSARLDFSEVESTEEIYDPESQVLRSEQTQEQRSQRGQGAMGIPGALTNQPPGAGELEDPAGDAAAAGEAGAEEEGEASESEVVDATSSATRNFEINRTVRHVRTPSGGIQRLSVAVLLDQPTTTNEEGETVAAPFEPERLEEITALVREAVGFDAERGDSVNVVSTEFQPLEAPEPAPTPFWEQPWLWQGGKLLLAALLGLLLIVMVLRPLVNGLLGRDRRSRELAVARHQARQEGEEGAETDPNRQLTGPDSQPRQLPGSSRNYEEQLQAAREVVNKEPALAANVVKGWLARGDA</sequence>
<evidence type="ECO:0000256" key="4">
    <source>
        <dbReference type="ARBA" id="ARBA00007971"/>
    </source>
</evidence>
<dbReference type="GO" id="GO:0003774">
    <property type="term" value="F:cytoskeletal motor activity"/>
    <property type="evidence" value="ECO:0007669"/>
    <property type="project" value="InterPro"/>
</dbReference>
<dbReference type="Pfam" id="PF08345">
    <property type="entry name" value="YscJ_FliF_C"/>
    <property type="match status" value="1"/>
</dbReference>
<evidence type="ECO:0000256" key="8">
    <source>
        <dbReference type="ARBA" id="ARBA00022989"/>
    </source>
</evidence>
<dbReference type="RefSeq" id="WP_109679162.1">
    <property type="nucleotide sequence ID" value="NZ_CP086615.1"/>
</dbReference>
<evidence type="ECO:0000256" key="5">
    <source>
        <dbReference type="ARBA" id="ARBA00017949"/>
    </source>
</evidence>
<dbReference type="GO" id="GO:0071973">
    <property type="term" value="P:bacterial-type flagellum-dependent cell motility"/>
    <property type="evidence" value="ECO:0007669"/>
    <property type="project" value="InterPro"/>
</dbReference>
<keyword evidence="7 14" id="KW-0812">Transmembrane</keyword>
<feature type="compositionally biased region" description="Acidic residues" evidence="13">
    <location>
        <begin position="293"/>
        <end position="302"/>
    </location>
</feature>
<dbReference type="InterPro" id="IPR043427">
    <property type="entry name" value="YscJ/FliF"/>
</dbReference>
<gene>
    <name evidence="17" type="primary">fliF</name>
    <name evidence="17" type="ORF">DEM34_12530</name>
</gene>
<dbReference type="Gene3D" id="3.30.300.30">
    <property type="match status" value="1"/>
</dbReference>
<feature type="domain" description="Flagellar M-ring N-terminal" evidence="15">
    <location>
        <begin position="65"/>
        <end position="239"/>
    </location>
</feature>
<dbReference type="Proteomes" id="UP000245474">
    <property type="component" value="Unassembled WGS sequence"/>
</dbReference>
<evidence type="ECO:0000256" key="10">
    <source>
        <dbReference type="ARBA" id="ARBA00023143"/>
    </source>
</evidence>
<dbReference type="InterPro" id="IPR000067">
    <property type="entry name" value="FlgMring_FliF"/>
</dbReference>
<evidence type="ECO:0000256" key="11">
    <source>
        <dbReference type="ARBA" id="ARBA00025936"/>
    </source>
</evidence>
<dbReference type="InterPro" id="IPR045851">
    <property type="entry name" value="AMP-bd_C_sf"/>
</dbReference>
<reference evidence="17 18" key="1">
    <citation type="submission" date="2018-05" db="EMBL/GenBank/DDBJ databases">
        <title>Spiribacter halobius sp. nov., a moderately halophilic bacterium isolated from marine solar saltern.</title>
        <authorList>
            <person name="Zheng W.-S."/>
            <person name="Lu D.-C."/>
            <person name="Du Z.-J."/>
        </authorList>
    </citation>
    <scope>NUCLEOTIDE SEQUENCE [LARGE SCALE GENOMIC DNA]</scope>
    <source>
        <strain evidence="17 18">E85</strain>
    </source>
</reference>
<evidence type="ECO:0000256" key="13">
    <source>
        <dbReference type="SAM" id="MobiDB-lite"/>
    </source>
</evidence>
<evidence type="ECO:0000256" key="9">
    <source>
        <dbReference type="ARBA" id="ARBA00023136"/>
    </source>
</evidence>
<evidence type="ECO:0000313" key="18">
    <source>
        <dbReference type="Proteomes" id="UP000245474"/>
    </source>
</evidence>
<dbReference type="EMBL" id="QFFI01000020">
    <property type="protein sequence ID" value="PWG62295.1"/>
    <property type="molecule type" value="Genomic_DNA"/>
</dbReference>
<evidence type="ECO:0000256" key="7">
    <source>
        <dbReference type="ARBA" id="ARBA00022692"/>
    </source>
</evidence>
<evidence type="ECO:0000259" key="15">
    <source>
        <dbReference type="Pfam" id="PF01514"/>
    </source>
</evidence>
<name>A0A2U2MZ77_9GAMM</name>
<comment type="subunit">
    <text evidence="11">The basal body constitutes a major portion of the flagellar organelle and consists of four rings (L,P,S, and M) mounted on a central rod. The M ring is integral to the inner membrane of the cell and may be connected to the flagellar rod via the S ring. The S (supramembrane ring) lies just distal to the M ring. The L and P rings lie in the outer membrane and the periplasmic space, respectively.</text>
</comment>
<keyword evidence="17" id="KW-0282">Flagellum</keyword>
<evidence type="ECO:0000256" key="1">
    <source>
        <dbReference type="ARBA" id="ARBA00003820"/>
    </source>
</evidence>
<dbReference type="GO" id="GO:0009431">
    <property type="term" value="C:bacterial-type flagellum basal body, MS ring"/>
    <property type="evidence" value="ECO:0007669"/>
    <property type="project" value="InterPro"/>
</dbReference>
<comment type="subcellular location">
    <subcellularLocation>
        <location evidence="2 12">Bacterial flagellum basal body</location>
    </subcellularLocation>
    <subcellularLocation>
        <location evidence="3">Cell membrane</location>
        <topology evidence="3">Multi-pass membrane protein</topology>
    </subcellularLocation>
</comment>
<keyword evidence="17" id="KW-0969">Cilium</keyword>
<feature type="region of interest" description="Disordered" evidence="13">
    <location>
        <begin position="293"/>
        <end position="374"/>
    </location>
</feature>
<dbReference type="PRINTS" id="PR01009">
    <property type="entry name" value="FLGMRINGFLIF"/>
</dbReference>
<comment type="function">
    <text evidence="1 12">The M ring may be actively involved in energy transduction.</text>
</comment>